<keyword evidence="3 6" id="KW-1133">Transmembrane helix</keyword>
<keyword evidence="2 6" id="KW-0812">Transmembrane</keyword>
<evidence type="ECO:0000256" key="2">
    <source>
        <dbReference type="ARBA" id="ARBA00022692"/>
    </source>
</evidence>
<feature type="transmembrane region" description="Helical" evidence="6">
    <location>
        <begin position="130"/>
        <end position="150"/>
    </location>
</feature>
<dbReference type="Gene3D" id="1.20.1560.10">
    <property type="entry name" value="ABC transporter type 1, transmembrane domain"/>
    <property type="match status" value="1"/>
</dbReference>
<feature type="transmembrane region" description="Helical" evidence="6">
    <location>
        <begin position="244"/>
        <end position="262"/>
    </location>
</feature>
<dbReference type="SUPFAM" id="SSF90123">
    <property type="entry name" value="ABC transporter transmembrane region"/>
    <property type="match status" value="1"/>
</dbReference>
<dbReference type="PANTHER" id="PTHR43394:SF1">
    <property type="entry name" value="ATP-BINDING CASSETTE SUB-FAMILY B MEMBER 10, MITOCHONDRIAL"/>
    <property type="match status" value="1"/>
</dbReference>
<evidence type="ECO:0000256" key="6">
    <source>
        <dbReference type="SAM" id="Phobius"/>
    </source>
</evidence>
<feature type="domain" description="ABC transporter" evidence="7">
    <location>
        <begin position="326"/>
        <end position="563"/>
    </location>
</feature>
<feature type="transmembrane region" description="Helical" evidence="6">
    <location>
        <begin position="156"/>
        <end position="173"/>
    </location>
</feature>
<keyword evidence="9" id="KW-0067">ATP-binding</keyword>
<accession>A0A5C6QFT0</accession>
<comment type="subcellular location">
    <subcellularLocation>
        <location evidence="1">Cell membrane</location>
        <topology evidence="1">Multi-pass membrane protein</topology>
    </subcellularLocation>
</comment>
<reference evidence="9 10" key="1">
    <citation type="submission" date="2019-07" db="EMBL/GenBank/DDBJ databases">
        <title>Genomes of sea-ice associated Colwellia species.</title>
        <authorList>
            <person name="Bowman J.P."/>
        </authorList>
    </citation>
    <scope>NUCLEOTIDE SEQUENCE [LARGE SCALE GENOMIC DNA]</scope>
    <source>
        <strain evidence="9 10">ACAM 459</strain>
    </source>
</reference>
<evidence type="ECO:0000313" key="10">
    <source>
        <dbReference type="Proteomes" id="UP000321822"/>
    </source>
</evidence>
<dbReference type="Proteomes" id="UP000321822">
    <property type="component" value="Unassembled WGS sequence"/>
</dbReference>
<dbReference type="GO" id="GO:0005886">
    <property type="term" value="C:plasma membrane"/>
    <property type="evidence" value="ECO:0007669"/>
    <property type="project" value="UniProtKB-SubCell"/>
</dbReference>
<dbReference type="EMBL" id="VOLT01000005">
    <property type="protein sequence ID" value="TWX67884.1"/>
    <property type="molecule type" value="Genomic_DNA"/>
</dbReference>
<keyword evidence="10" id="KW-1185">Reference proteome</keyword>
<feature type="compositionally biased region" description="Low complexity" evidence="5">
    <location>
        <begin position="547"/>
        <end position="560"/>
    </location>
</feature>
<dbReference type="Gene3D" id="3.40.50.300">
    <property type="entry name" value="P-loop containing nucleotide triphosphate hydrolases"/>
    <property type="match status" value="1"/>
</dbReference>
<dbReference type="Pfam" id="PF00664">
    <property type="entry name" value="ABC_membrane"/>
    <property type="match status" value="1"/>
</dbReference>
<sequence>MQNSTFTLLNNTRATSQLFLSSIFINLLSLALPFTMLQIYDRILPNQSFGTATVLVIGVAIAILLELFLRYARSWLLASSSANFELKTTVNVVNKLLEADHSKLAKLGAGNIHNGLSGIGAMRELYSGQAAVALMDFPFVLIFLALVAYIGGPLVFIPLLVWVVVLAFVVVIGKKLAIATSDLALSDGLRSKLLFKVLSGLTSTKALALEETFAGQYRETNYKRIKQQEQVDWLSSKLQEIIQGASQATTLLLVLVGCLSVLDGNLTTGGLAACSILAGRAVAPLSGIISLRSRLVSAKTSMQQVDDLLSLAPQSFTANKIYQQKIPLGPVKFEQVNSHRVGASIKDLSFELPPGQIMTLSSQPLTHASLVLASIAPFQTIESGDITIDGIKVSDHQLNEYRQSVLYVLPWPKLFSGTLLENMTMFQAELEPQATDLAKQLGLTQMIAQLPSGYATQLGEQNLHMLNKGAMKLIGLVRAIVQKPSILLLDEPMISLDADAQLRLTKLLTALKGEMTIIIASHFEALIQMSDVHINVEPQDSKQNNAQDLEQSQQLNQQQSKNTVGVSAHG</sequence>
<feature type="transmembrane region" description="Helical" evidence="6">
    <location>
        <begin position="49"/>
        <end position="69"/>
    </location>
</feature>
<comment type="caution">
    <text evidence="9">The sequence shown here is derived from an EMBL/GenBank/DDBJ whole genome shotgun (WGS) entry which is preliminary data.</text>
</comment>
<dbReference type="InterPro" id="IPR036640">
    <property type="entry name" value="ABC1_TM_sf"/>
</dbReference>
<dbReference type="PROSITE" id="PS50929">
    <property type="entry name" value="ABC_TM1F"/>
    <property type="match status" value="1"/>
</dbReference>
<protein>
    <submittedName>
        <fullName evidence="9">ATP-binding cassette domain-containing protein</fullName>
    </submittedName>
</protein>
<feature type="domain" description="ABC transmembrane type-1" evidence="8">
    <location>
        <begin position="18"/>
        <end position="297"/>
    </location>
</feature>
<organism evidence="9 10">
    <name type="scientific">Colwellia demingiae</name>
    <dbReference type="NCBI Taxonomy" id="89401"/>
    <lineage>
        <taxon>Bacteria</taxon>
        <taxon>Pseudomonadati</taxon>
        <taxon>Pseudomonadota</taxon>
        <taxon>Gammaproteobacteria</taxon>
        <taxon>Alteromonadales</taxon>
        <taxon>Colwelliaceae</taxon>
        <taxon>Colwellia</taxon>
    </lineage>
</organism>
<dbReference type="GO" id="GO:0015421">
    <property type="term" value="F:ABC-type oligopeptide transporter activity"/>
    <property type="evidence" value="ECO:0007669"/>
    <property type="project" value="TreeGrafter"/>
</dbReference>
<evidence type="ECO:0000259" key="8">
    <source>
        <dbReference type="PROSITE" id="PS50929"/>
    </source>
</evidence>
<evidence type="ECO:0000256" key="1">
    <source>
        <dbReference type="ARBA" id="ARBA00004651"/>
    </source>
</evidence>
<dbReference type="OrthoDB" id="5288404at2"/>
<dbReference type="InterPro" id="IPR027417">
    <property type="entry name" value="P-loop_NTPase"/>
</dbReference>
<evidence type="ECO:0000259" key="7">
    <source>
        <dbReference type="PROSITE" id="PS50893"/>
    </source>
</evidence>
<keyword evidence="4 6" id="KW-0472">Membrane</keyword>
<dbReference type="Pfam" id="PF00005">
    <property type="entry name" value="ABC_tran"/>
    <property type="match status" value="1"/>
</dbReference>
<dbReference type="PROSITE" id="PS50893">
    <property type="entry name" value="ABC_TRANSPORTER_2"/>
    <property type="match status" value="1"/>
</dbReference>
<dbReference type="InterPro" id="IPR003439">
    <property type="entry name" value="ABC_transporter-like_ATP-bd"/>
</dbReference>
<dbReference type="RefSeq" id="WP_146787806.1">
    <property type="nucleotide sequence ID" value="NZ_VOLT01000005.1"/>
</dbReference>
<feature type="transmembrane region" description="Helical" evidence="6">
    <location>
        <begin position="18"/>
        <end position="37"/>
    </location>
</feature>
<dbReference type="GO" id="GO:0016887">
    <property type="term" value="F:ATP hydrolysis activity"/>
    <property type="evidence" value="ECO:0007669"/>
    <property type="project" value="InterPro"/>
</dbReference>
<name>A0A5C6QFT0_9GAMM</name>
<dbReference type="AlphaFoldDB" id="A0A5C6QFT0"/>
<evidence type="ECO:0000256" key="3">
    <source>
        <dbReference type="ARBA" id="ARBA00022989"/>
    </source>
</evidence>
<dbReference type="PANTHER" id="PTHR43394">
    <property type="entry name" value="ATP-DEPENDENT PERMEASE MDL1, MITOCHONDRIAL"/>
    <property type="match status" value="1"/>
</dbReference>
<dbReference type="InterPro" id="IPR011527">
    <property type="entry name" value="ABC1_TM_dom"/>
</dbReference>
<feature type="compositionally biased region" description="Polar residues" evidence="5">
    <location>
        <begin position="561"/>
        <end position="570"/>
    </location>
</feature>
<gene>
    <name evidence="9" type="ORF">ESZ36_11370</name>
</gene>
<proteinExistence type="predicted"/>
<dbReference type="InterPro" id="IPR039421">
    <property type="entry name" value="Type_1_exporter"/>
</dbReference>
<feature type="region of interest" description="Disordered" evidence="5">
    <location>
        <begin position="543"/>
        <end position="570"/>
    </location>
</feature>
<evidence type="ECO:0000313" key="9">
    <source>
        <dbReference type="EMBL" id="TWX67884.1"/>
    </source>
</evidence>
<dbReference type="GO" id="GO:0005524">
    <property type="term" value="F:ATP binding"/>
    <property type="evidence" value="ECO:0007669"/>
    <property type="project" value="UniProtKB-KW"/>
</dbReference>
<evidence type="ECO:0000256" key="4">
    <source>
        <dbReference type="ARBA" id="ARBA00023136"/>
    </source>
</evidence>
<evidence type="ECO:0000256" key="5">
    <source>
        <dbReference type="SAM" id="MobiDB-lite"/>
    </source>
</evidence>
<keyword evidence="9" id="KW-0547">Nucleotide-binding</keyword>
<dbReference type="SUPFAM" id="SSF52540">
    <property type="entry name" value="P-loop containing nucleoside triphosphate hydrolases"/>
    <property type="match status" value="1"/>
</dbReference>